<keyword evidence="2" id="KW-1185">Reference proteome</keyword>
<organism evidence="1 2">
    <name type="scientific">Scheffersomyces spartinae</name>
    <dbReference type="NCBI Taxonomy" id="45513"/>
    <lineage>
        <taxon>Eukaryota</taxon>
        <taxon>Fungi</taxon>
        <taxon>Dikarya</taxon>
        <taxon>Ascomycota</taxon>
        <taxon>Saccharomycotina</taxon>
        <taxon>Pichiomycetes</taxon>
        <taxon>Debaryomycetaceae</taxon>
        <taxon>Scheffersomyces</taxon>
    </lineage>
</organism>
<evidence type="ECO:0000313" key="2">
    <source>
        <dbReference type="Proteomes" id="UP000790833"/>
    </source>
</evidence>
<dbReference type="OrthoDB" id="4078936at2759"/>
<protein>
    <submittedName>
        <fullName evidence="1">Uncharacterized protein</fullName>
    </submittedName>
</protein>
<gene>
    <name evidence="1" type="ORF">KQ657_002377</name>
</gene>
<dbReference type="AlphaFoldDB" id="A0A9P8AK11"/>
<evidence type="ECO:0000313" key="1">
    <source>
        <dbReference type="EMBL" id="KAG7195990.1"/>
    </source>
</evidence>
<accession>A0A9P8AK11</accession>
<comment type="caution">
    <text evidence="1">The sequence shown here is derived from an EMBL/GenBank/DDBJ whole genome shotgun (WGS) entry which is preliminary data.</text>
</comment>
<reference evidence="1" key="1">
    <citation type="submission" date="2021-03" db="EMBL/GenBank/DDBJ databases">
        <authorList>
            <person name="Palmer J.M."/>
        </authorList>
    </citation>
    <scope>NUCLEOTIDE SEQUENCE</scope>
    <source>
        <strain evidence="1">ARV_011</strain>
    </source>
</reference>
<dbReference type="EMBL" id="JAHMUF010000002">
    <property type="protein sequence ID" value="KAG7195990.1"/>
    <property type="molecule type" value="Genomic_DNA"/>
</dbReference>
<name>A0A9P8AK11_9ASCO</name>
<dbReference type="GeneID" id="66115751"/>
<proteinExistence type="predicted"/>
<dbReference type="RefSeq" id="XP_043051535.1">
    <property type="nucleotide sequence ID" value="XM_043193147.1"/>
</dbReference>
<dbReference type="Proteomes" id="UP000790833">
    <property type="component" value="Unassembled WGS sequence"/>
</dbReference>
<sequence length="260" mass="30008">MIRLNTSLNRNLFLNGSLSLNRFKSKTSFRNEETNVNSDDVWTENNPWSPSLYTDVVKVVKPGTLMTKQTLPVQYRLLYQPLYEAPSAKYVAMLKRLTLSFTVLGMYGAKIIWDTPMFDDVYAGAILITTSIPAMFVQYKTRDYVTRIWRLYNKNKPQLLENLIGDEKLIMEKLNFTGGSTYNELLPITNNKSLQLAPKSKYPSLTSYTSWESVDEESKFKSYFYIVDDIGGMKMDRLWGIVEHNSGVDNGRYMEQSSQQ</sequence>